<gene>
    <name evidence="3" type="ORF">OM33_04110</name>
</gene>
<dbReference type="EMBL" id="CP009888">
    <property type="protein sequence ID" value="AIY64424.1"/>
    <property type="molecule type" value="Genomic_DNA"/>
</dbReference>
<keyword evidence="4" id="KW-1185">Reference proteome</keyword>
<dbReference type="SUPFAM" id="SSF103481">
    <property type="entry name" value="Multidrug resistance efflux transporter EmrE"/>
    <property type="match status" value="1"/>
</dbReference>
<dbReference type="RefSeq" id="WP_038639085.1">
    <property type="nucleotide sequence ID" value="NZ_CP009888.1"/>
</dbReference>
<dbReference type="InterPro" id="IPR037185">
    <property type="entry name" value="EmrE-like"/>
</dbReference>
<feature type="transmembrane region" description="Helical" evidence="1">
    <location>
        <begin position="203"/>
        <end position="222"/>
    </location>
</feature>
<dbReference type="KEGG" id="pseo:OM33_04110"/>
<dbReference type="STRING" id="1348114.OM33_04110"/>
<feature type="transmembrane region" description="Helical" evidence="1">
    <location>
        <begin position="170"/>
        <end position="191"/>
    </location>
</feature>
<reference evidence="3 4" key="1">
    <citation type="submission" date="2014-11" db="EMBL/GenBank/DDBJ databases">
        <title>Complete Genome Sequence of Pseudoalteromonas sp. Strain OCN003 Isolated from Kaneohe Bay, Oahu, Hawaii.</title>
        <authorList>
            <person name="Beurmann S."/>
            <person name="Videau P."/>
            <person name="Ushijima B."/>
            <person name="Smith A.M."/>
            <person name="Aeby G.S."/>
            <person name="Callahan S.M."/>
            <person name="Belcaid M."/>
        </authorList>
    </citation>
    <scope>NUCLEOTIDE SEQUENCE [LARGE SCALE GENOMIC DNA]</scope>
    <source>
        <strain evidence="3 4">OCN003</strain>
    </source>
</reference>
<feature type="domain" description="EamA" evidence="2">
    <location>
        <begin position="4"/>
        <end position="130"/>
    </location>
</feature>
<organism evidence="3 4">
    <name type="scientific">Pseudoalteromonas piratica</name>
    <dbReference type="NCBI Taxonomy" id="1348114"/>
    <lineage>
        <taxon>Bacteria</taxon>
        <taxon>Pseudomonadati</taxon>
        <taxon>Pseudomonadota</taxon>
        <taxon>Gammaproteobacteria</taxon>
        <taxon>Alteromonadales</taxon>
        <taxon>Pseudoalteromonadaceae</taxon>
        <taxon>Pseudoalteromonas</taxon>
    </lineage>
</organism>
<dbReference type="Pfam" id="PF00892">
    <property type="entry name" value="EamA"/>
    <property type="match status" value="2"/>
</dbReference>
<dbReference type="GO" id="GO:0016020">
    <property type="term" value="C:membrane"/>
    <property type="evidence" value="ECO:0007669"/>
    <property type="project" value="InterPro"/>
</dbReference>
<sequence length="278" mass="30854">MSWLFLLLASFAWVLFDICRKRLVETHHPLFVGLIFSLMTLPIYLTYWFVSDAQFPKESSYFGLASISGVLAAIGAVSFIAALGRGRFSLLVPVLSLTPLVAAIINALLFSVVLSWLAYLLIAVCVFATFQLLGNGFRVTEPGAGLMLLTTLSWGACICIDQYALQFTHVSFHALWVNIVMVCILSIALLFNRTAVEFPKVYNRFWLFGLIGFSAAVLLQFNALRFLDASTVEAVKRAISILSAMLIGRIIFGEHLARHHYFFGVVIILSVLAFSQLN</sequence>
<dbReference type="OrthoDB" id="6285496at2"/>
<dbReference type="Proteomes" id="UP000030341">
    <property type="component" value="Chromosome 1"/>
</dbReference>
<dbReference type="eggNOG" id="ENOG5032U7Q">
    <property type="taxonomic scope" value="Bacteria"/>
</dbReference>
<evidence type="ECO:0000313" key="3">
    <source>
        <dbReference type="EMBL" id="AIY64424.1"/>
    </source>
</evidence>
<dbReference type="AlphaFoldDB" id="A0A0A7ECW1"/>
<feature type="transmembrane region" description="Helical" evidence="1">
    <location>
        <begin position="103"/>
        <end position="133"/>
    </location>
</feature>
<dbReference type="InterPro" id="IPR000620">
    <property type="entry name" value="EamA_dom"/>
</dbReference>
<keyword evidence="1" id="KW-0472">Membrane</keyword>
<evidence type="ECO:0000313" key="4">
    <source>
        <dbReference type="Proteomes" id="UP000030341"/>
    </source>
</evidence>
<accession>A0A0A7ECW1</accession>
<feature type="transmembrane region" description="Helical" evidence="1">
    <location>
        <begin position="259"/>
        <end position="277"/>
    </location>
</feature>
<keyword evidence="1" id="KW-0812">Transmembrane</keyword>
<feature type="transmembrane region" description="Helical" evidence="1">
    <location>
        <begin position="30"/>
        <end position="50"/>
    </location>
</feature>
<name>A0A0A7ECW1_9GAMM</name>
<proteinExistence type="predicted"/>
<evidence type="ECO:0000259" key="2">
    <source>
        <dbReference type="Pfam" id="PF00892"/>
    </source>
</evidence>
<feature type="transmembrane region" description="Helical" evidence="1">
    <location>
        <begin position="234"/>
        <end position="252"/>
    </location>
</feature>
<feature type="transmembrane region" description="Helical" evidence="1">
    <location>
        <begin position="62"/>
        <end position="83"/>
    </location>
</feature>
<dbReference type="Gene3D" id="1.10.3730.20">
    <property type="match status" value="1"/>
</dbReference>
<feature type="transmembrane region" description="Helical" evidence="1">
    <location>
        <begin position="145"/>
        <end position="164"/>
    </location>
</feature>
<dbReference type="HOGENOM" id="CLU_1000653_0_0_6"/>
<protein>
    <recommendedName>
        <fullName evidence="2">EamA domain-containing protein</fullName>
    </recommendedName>
</protein>
<feature type="domain" description="EamA" evidence="2">
    <location>
        <begin position="143"/>
        <end position="274"/>
    </location>
</feature>
<keyword evidence="1" id="KW-1133">Transmembrane helix</keyword>
<evidence type="ECO:0000256" key="1">
    <source>
        <dbReference type="SAM" id="Phobius"/>
    </source>
</evidence>